<keyword evidence="13" id="KW-0198">Cysteine biosynthesis</keyword>
<feature type="domain" description="Tryptophan synthase beta chain-like PALP" evidence="17">
    <location>
        <begin position="74"/>
        <end position="200"/>
    </location>
</feature>
<dbReference type="InterPro" id="IPR050214">
    <property type="entry name" value="Cys_Synth/Cystath_Beta-Synth"/>
</dbReference>
<accession>A0AAD9FWL1</accession>
<dbReference type="InterPro" id="IPR001216">
    <property type="entry name" value="P-phosphate_BS"/>
</dbReference>
<dbReference type="GO" id="GO:0006535">
    <property type="term" value="P:cysteine biosynthetic process from serine"/>
    <property type="evidence" value="ECO:0007669"/>
    <property type="project" value="InterPro"/>
</dbReference>
<evidence type="ECO:0000256" key="1">
    <source>
        <dbReference type="ARBA" id="ARBA00001933"/>
    </source>
</evidence>
<organism evidence="18 19">
    <name type="scientific">Papiliotrema laurentii</name>
    <name type="common">Cryptococcus laurentii</name>
    <dbReference type="NCBI Taxonomy" id="5418"/>
    <lineage>
        <taxon>Eukaryota</taxon>
        <taxon>Fungi</taxon>
        <taxon>Dikarya</taxon>
        <taxon>Basidiomycota</taxon>
        <taxon>Agaricomycotina</taxon>
        <taxon>Tremellomycetes</taxon>
        <taxon>Tremellales</taxon>
        <taxon>Rhynchogastremaceae</taxon>
        <taxon>Papiliotrema</taxon>
    </lineage>
</organism>
<comment type="subcellular location">
    <subcellularLocation>
        <location evidence="2">Mitochondrion outer membrane</location>
        <topology evidence="2">Single-pass membrane protein</topology>
    </subcellularLocation>
</comment>
<evidence type="ECO:0000256" key="9">
    <source>
        <dbReference type="ARBA" id="ARBA00022898"/>
    </source>
</evidence>
<keyword evidence="5" id="KW-0028">Amino-acid biosynthesis</keyword>
<gene>
    <name evidence="18" type="ORF">DB88DRAFT_31545</name>
</gene>
<dbReference type="SUPFAM" id="SSF53686">
    <property type="entry name" value="Tryptophan synthase beta subunit-like PLP-dependent enzymes"/>
    <property type="match status" value="2"/>
</dbReference>
<dbReference type="Proteomes" id="UP001182556">
    <property type="component" value="Unassembled WGS sequence"/>
</dbReference>
<dbReference type="EC" id="2.5.1.47" evidence="4"/>
<dbReference type="InterPro" id="IPR036052">
    <property type="entry name" value="TrpB-like_PALP_sf"/>
</dbReference>
<dbReference type="GO" id="GO:0004124">
    <property type="term" value="F:cysteine synthase activity"/>
    <property type="evidence" value="ECO:0007669"/>
    <property type="project" value="UniProtKB-EC"/>
</dbReference>
<keyword evidence="9" id="KW-0663">Pyridoxal phosphate</keyword>
<dbReference type="Pfam" id="PF00291">
    <property type="entry name" value="PALP"/>
    <property type="match status" value="2"/>
</dbReference>
<keyword evidence="10 16" id="KW-1133">Transmembrane helix</keyword>
<evidence type="ECO:0000256" key="7">
    <source>
        <dbReference type="ARBA" id="ARBA00022692"/>
    </source>
</evidence>
<evidence type="ECO:0000256" key="5">
    <source>
        <dbReference type="ARBA" id="ARBA00022605"/>
    </source>
</evidence>
<sequence>MLGLSSTFWERFRLPSKFTRDLVWGLLLGVTFSLTSTSLALIGQSWRKKRSIAPIPPRPIEIRSEEIVDGVIGLIGNTPLIRINSLSNALGVEILGKAEFLNPGGSVKDRVALQIIEDAEAEGLLHPHTGSVLFEGTVGSTGISLATVGRAKGYECCIIMPDDVAIEKVQVLEKLGAKVERVRPASIVDEKQFVNLARKRALEFGQVNLTDGQHNRPAHGDELVVSTQATDSEIAHSFDIAPAHPSSRDTPAESAIRMINGTLTSIVDSPLETKPRGFFADQFENESNFKAHYKGTGPEILRQTGGNLDAFVSGAGTGGTIAGTGQYLKTYLPELQVVLSDPEGSGLFNKVRFGVMFDPKESEGKKRRHQVDTVVEGIGINRITQNFSMGMDIIDDAYRVSDVEAVAMSRYLVQHDGLWLGSSSACNLVACVRLAKRLGKGSRIATILCDSGARHQSKFWSDEYLKENGIGIDKGLIRRLLEE</sequence>
<dbReference type="FunFam" id="3.40.50.1100:FF:000096">
    <property type="entry name" value="Related to cysteine synthase"/>
    <property type="match status" value="1"/>
</dbReference>
<feature type="domain" description="Tryptophan synthase beta chain-like PALP" evidence="17">
    <location>
        <begin position="273"/>
        <end position="450"/>
    </location>
</feature>
<dbReference type="InterPro" id="IPR001926">
    <property type="entry name" value="TrpB-like_PALP"/>
</dbReference>
<dbReference type="PANTHER" id="PTHR10314">
    <property type="entry name" value="CYSTATHIONINE BETA-SYNTHASE"/>
    <property type="match status" value="1"/>
</dbReference>
<keyword evidence="7 16" id="KW-0812">Transmembrane</keyword>
<comment type="caution">
    <text evidence="18">The sequence shown here is derived from an EMBL/GenBank/DDBJ whole genome shotgun (WGS) entry which is preliminary data.</text>
</comment>
<feature type="transmembrane region" description="Helical" evidence="16">
    <location>
        <begin position="22"/>
        <end position="42"/>
    </location>
</feature>
<dbReference type="AlphaFoldDB" id="A0AAD9FWL1"/>
<dbReference type="GO" id="GO:0005741">
    <property type="term" value="C:mitochondrial outer membrane"/>
    <property type="evidence" value="ECO:0007669"/>
    <property type="project" value="UniProtKB-SubCell"/>
</dbReference>
<evidence type="ECO:0000256" key="8">
    <source>
        <dbReference type="ARBA" id="ARBA00022787"/>
    </source>
</evidence>
<evidence type="ECO:0000259" key="17">
    <source>
        <dbReference type="Pfam" id="PF00291"/>
    </source>
</evidence>
<evidence type="ECO:0000256" key="16">
    <source>
        <dbReference type="SAM" id="Phobius"/>
    </source>
</evidence>
<name>A0AAD9FWL1_PAPLA</name>
<keyword evidence="19" id="KW-1185">Reference proteome</keyword>
<dbReference type="EMBL" id="JAODAN010000001">
    <property type="protein sequence ID" value="KAK1927430.1"/>
    <property type="molecule type" value="Genomic_DNA"/>
</dbReference>
<keyword evidence="12 16" id="KW-0472">Membrane</keyword>
<comment type="catalytic activity">
    <reaction evidence="14">
        <text>O-acetyl-L-serine + hydrogen sulfide = L-cysteine + acetate</text>
        <dbReference type="Rhea" id="RHEA:14829"/>
        <dbReference type="ChEBI" id="CHEBI:29919"/>
        <dbReference type="ChEBI" id="CHEBI:30089"/>
        <dbReference type="ChEBI" id="CHEBI:35235"/>
        <dbReference type="ChEBI" id="CHEBI:58340"/>
        <dbReference type="EC" id="2.5.1.47"/>
    </reaction>
</comment>
<comment type="similarity">
    <text evidence="3">Belongs to the cysteine synthase/cystathionine beta-synthase family.</text>
</comment>
<keyword evidence="6" id="KW-0808">Transferase</keyword>
<comment type="cofactor">
    <cofactor evidence="1">
        <name>pyridoxal 5'-phosphate</name>
        <dbReference type="ChEBI" id="CHEBI:597326"/>
    </cofactor>
</comment>
<evidence type="ECO:0000313" key="18">
    <source>
        <dbReference type="EMBL" id="KAK1927430.1"/>
    </source>
</evidence>
<dbReference type="PROSITE" id="PS00901">
    <property type="entry name" value="CYS_SYNTHASE"/>
    <property type="match status" value="1"/>
</dbReference>
<evidence type="ECO:0000256" key="4">
    <source>
        <dbReference type="ARBA" id="ARBA00012681"/>
    </source>
</evidence>
<dbReference type="FunFam" id="3.40.50.1100:FF:000016">
    <property type="entry name" value="Cysteine synthase A"/>
    <property type="match status" value="1"/>
</dbReference>
<evidence type="ECO:0000256" key="11">
    <source>
        <dbReference type="ARBA" id="ARBA00023128"/>
    </source>
</evidence>
<keyword evidence="11" id="KW-0496">Mitochondrion</keyword>
<keyword evidence="8" id="KW-1000">Mitochondrion outer membrane</keyword>
<proteinExistence type="inferred from homology"/>
<evidence type="ECO:0000256" key="6">
    <source>
        <dbReference type="ARBA" id="ARBA00022679"/>
    </source>
</evidence>
<evidence type="ECO:0000256" key="10">
    <source>
        <dbReference type="ARBA" id="ARBA00022989"/>
    </source>
</evidence>
<evidence type="ECO:0000256" key="3">
    <source>
        <dbReference type="ARBA" id="ARBA00007103"/>
    </source>
</evidence>
<evidence type="ECO:0000256" key="12">
    <source>
        <dbReference type="ARBA" id="ARBA00023136"/>
    </source>
</evidence>
<evidence type="ECO:0000313" key="19">
    <source>
        <dbReference type="Proteomes" id="UP001182556"/>
    </source>
</evidence>
<reference evidence="18" key="1">
    <citation type="submission" date="2023-02" db="EMBL/GenBank/DDBJ databases">
        <title>Identification and recombinant expression of a fungal hydrolase from Papiliotrema laurentii that hydrolyzes apple cutin and clears colloidal polyester polyurethane.</title>
        <authorList>
            <consortium name="DOE Joint Genome Institute"/>
            <person name="Roman V.A."/>
            <person name="Bojanowski C."/>
            <person name="Crable B.R."/>
            <person name="Wagner D.N."/>
            <person name="Hung C.S."/>
            <person name="Nadeau L.J."/>
            <person name="Schratz L."/>
            <person name="Haridas S."/>
            <person name="Pangilinan J."/>
            <person name="Lipzen A."/>
            <person name="Na H."/>
            <person name="Yan M."/>
            <person name="Ng V."/>
            <person name="Grigoriev I.V."/>
            <person name="Spatafora J.W."/>
            <person name="Barlow D."/>
            <person name="Biffinger J."/>
            <person name="Kelley-Loughnane N."/>
            <person name="Varaljay V.A."/>
            <person name="Crookes-Goodson W.J."/>
        </authorList>
    </citation>
    <scope>NUCLEOTIDE SEQUENCE</scope>
    <source>
        <strain evidence="18">5307AH</strain>
    </source>
</reference>
<evidence type="ECO:0000256" key="13">
    <source>
        <dbReference type="ARBA" id="ARBA00023192"/>
    </source>
</evidence>
<evidence type="ECO:0000256" key="15">
    <source>
        <dbReference type="ARBA" id="ARBA00078545"/>
    </source>
</evidence>
<protein>
    <recommendedName>
        <fullName evidence="4">cysteine synthase</fullName>
        <ecNumber evidence="4">2.5.1.47</ecNumber>
    </recommendedName>
    <alternativeName>
        <fullName evidence="15">Cysteine synthase-like protein</fullName>
    </alternativeName>
</protein>
<dbReference type="Gene3D" id="3.40.50.1100">
    <property type="match status" value="4"/>
</dbReference>
<evidence type="ECO:0000256" key="2">
    <source>
        <dbReference type="ARBA" id="ARBA00004572"/>
    </source>
</evidence>
<dbReference type="CDD" id="cd01561">
    <property type="entry name" value="CBS_like"/>
    <property type="match status" value="1"/>
</dbReference>
<evidence type="ECO:0000256" key="14">
    <source>
        <dbReference type="ARBA" id="ARBA00047931"/>
    </source>
</evidence>